<dbReference type="InterPro" id="IPR002110">
    <property type="entry name" value="Ankyrin_rpt"/>
</dbReference>
<dbReference type="GO" id="GO:0044231">
    <property type="term" value="C:host cell presynaptic membrane"/>
    <property type="evidence" value="ECO:0007669"/>
    <property type="project" value="UniProtKB-KW"/>
</dbReference>
<dbReference type="PROSITE" id="PS50297">
    <property type="entry name" value="ANK_REP_REGION"/>
    <property type="match status" value="1"/>
</dbReference>
<evidence type="ECO:0000256" key="6">
    <source>
        <dbReference type="ARBA" id="ARBA00022656"/>
    </source>
</evidence>
<proteinExistence type="predicted"/>
<keyword evidence="9" id="KW-0472">Membrane</keyword>
<keyword evidence="9" id="KW-1053">Target membrane</keyword>
<accession>A0AAV4MJH8</accession>
<keyword evidence="7" id="KW-0528">Neurotoxin</keyword>
<name>A0AAV4MJH8_CAEEX</name>
<dbReference type="SMART" id="SM00248">
    <property type="entry name" value="ANK"/>
    <property type="match status" value="1"/>
</dbReference>
<evidence type="ECO:0000256" key="8">
    <source>
        <dbReference type="ARBA" id="ARBA00023028"/>
    </source>
</evidence>
<dbReference type="GO" id="GO:0005576">
    <property type="term" value="C:extracellular region"/>
    <property type="evidence" value="ECO:0007669"/>
    <property type="project" value="UniProtKB-SubCell"/>
</dbReference>
<keyword evidence="8" id="KW-0638">Presynaptic neurotoxin</keyword>
<feature type="repeat" description="ANK" evidence="10">
    <location>
        <begin position="32"/>
        <end position="64"/>
    </location>
</feature>
<keyword evidence="12" id="KW-1185">Reference proteome</keyword>
<evidence type="ECO:0000313" key="11">
    <source>
        <dbReference type="EMBL" id="GIX72033.1"/>
    </source>
</evidence>
<comment type="subcellular location">
    <subcellularLocation>
        <location evidence="2">Secreted</location>
    </subcellularLocation>
    <subcellularLocation>
        <location evidence="1">Target cell membrane</location>
    </subcellularLocation>
</comment>
<sequence>MAELQNEYHLLHEAVRAGHRVIGANQKVKDKEGRTPLHLAVVSKNIEMVETLLNAEADALLKENNKKSATERRSVNHRLDAVKC</sequence>
<evidence type="ECO:0000256" key="3">
    <source>
        <dbReference type="ARBA" id="ARBA00022483"/>
    </source>
</evidence>
<dbReference type="GO" id="GO:0090729">
    <property type="term" value="F:toxin activity"/>
    <property type="evidence" value="ECO:0007669"/>
    <property type="project" value="UniProtKB-KW"/>
</dbReference>
<organism evidence="11 12">
    <name type="scientific">Caerostris extrusa</name>
    <name type="common">Bark spider</name>
    <name type="synonym">Caerostris bankana</name>
    <dbReference type="NCBI Taxonomy" id="172846"/>
    <lineage>
        <taxon>Eukaryota</taxon>
        <taxon>Metazoa</taxon>
        <taxon>Ecdysozoa</taxon>
        <taxon>Arthropoda</taxon>
        <taxon>Chelicerata</taxon>
        <taxon>Arachnida</taxon>
        <taxon>Araneae</taxon>
        <taxon>Araneomorphae</taxon>
        <taxon>Entelegynae</taxon>
        <taxon>Araneoidea</taxon>
        <taxon>Araneidae</taxon>
        <taxon>Caerostris</taxon>
    </lineage>
</organism>
<evidence type="ECO:0000256" key="10">
    <source>
        <dbReference type="PROSITE-ProRule" id="PRU00023"/>
    </source>
</evidence>
<evidence type="ECO:0000256" key="1">
    <source>
        <dbReference type="ARBA" id="ARBA00004175"/>
    </source>
</evidence>
<comment type="caution">
    <text evidence="11">The sequence shown here is derived from an EMBL/GenBank/DDBJ whole genome shotgun (WGS) entry which is preliminary data.</text>
</comment>
<gene>
    <name evidence="11" type="ORF">CEXT_456901</name>
</gene>
<evidence type="ECO:0000256" key="4">
    <source>
        <dbReference type="ARBA" id="ARBA00022525"/>
    </source>
</evidence>
<dbReference type="PROSITE" id="PS50088">
    <property type="entry name" value="ANK_REPEAT"/>
    <property type="match status" value="1"/>
</dbReference>
<dbReference type="Proteomes" id="UP001054945">
    <property type="component" value="Unassembled WGS sequence"/>
</dbReference>
<keyword evidence="6" id="KW-0800">Toxin</keyword>
<evidence type="ECO:0000256" key="7">
    <source>
        <dbReference type="ARBA" id="ARBA00022699"/>
    </source>
</evidence>
<reference evidence="11 12" key="1">
    <citation type="submission" date="2021-06" db="EMBL/GenBank/DDBJ databases">
        <title>Caerostris extrusa draft genome.</title>
        <authorList>
            <person name="Kono N."/>
            <person name="Arakawa K."/>
        </authorList>
    </citation>
    <scope>NUCLEOTIDE SEQUENCE [LARGE SCALE GENOMIC DNA]</scope>
</reference>
<keyword evidence="5" id="KW-1052">Target cell membrane</keyword>
<keyword evidence="3" id="KW-0268">Exocytosis</keyword>
<dbReference type="GO" id="GO:0006887">
    <property type="term" value="P:exocytosis"/>
    <property type="evidence" value="ECO:0007669"/>
    <property type="project" value="UniProtKB-KW"/>
</dbReference>
<dbReference type="Gene3D" id="1.25.40.20">
    <property type="entry name" value="Ankyrin repeat-containing domain"/>
    <property type="match status" value="1"/>
</dbReference>
<keyword evidence="10" id="KW-0040">ANK repeat</keyword>
<dbReference type="Pfam" id="PF12796">
    <property type="entry name" value="Ank_2"/>
    <property type="match status" value="1"/>
</dbReference>
<evidence type="ECO:0000313" key="12">
    <source>
        <dbReference type="Proteomes" id="UP001054945"/>
    </source>
</evidence>
<evidence type="ECO:0000256" key="5">
    <source>
        <dbReference type="ARBA" id="ARBA00022537"/>
    </source>
</evidence>
<dbReference type="EMBL" id="BPLR01002276">
    <property type="protein sequence ID" value="GIX72033.1"/>
    <property type="molecule type" value="Genomic_DNA"/>
</dbReference>
<evidence type="ECO:0000256" key="2">
    <source>
        <dbReference type="ARBA" id="ARBA00004613"/>
    </source>
</evidence>
<dbReference type="InterPro" id="IPR036770">
    <property type="entry name" value="Ankyrin_rpt-contain_sf"/>
</dbReference>
<protein>
    <submittedName>
        <fullName evidence="11">Uncharacterized protein</fullName>
    </submittedName>
</protein>
<dbReference type="AlphaFoldDB" id="A0AAV4MJH8"/>
<keyword evidence="4" id="KW-0964">Secreted</keyword>
<evidence type="ECO:0000256" key="9">
    <source>
        <dbReference type="ARBA" id="ARBA00023298"/>
    </source>
</evidence>
<dbReference type="GO" id="GO:0044218">
    <property type="term" value="C:other organism cell membrane"/>
    <property type="evidence" value="ECO:0007669"/>
    <property type="project" value="UniProtKB-KW"/>
</dbReference>
<dbReference type="SUPFAM" id="SSF48403">
    <property type="entry name" value="Ankyrin repeat"/>
    <property type="match status" value="1"/>
</dbReference>